<evidence type="ECO:0000256" key="2">
    <source>
        <dbReference type="ARBA" id="ARBA00012438"/>
    </source>
</evidence>
<evidence type="ECO:0000313" key="8">
    <source>
        <dbReference type="Proteomes" id="UP001595952"/>
    </source>
</evidence>
<feature type="domain" description="Histidine kinase" evidence="6">
    <location>
        <begin position="725"/>
        <end position="939"/>
    </location>
</feature>
<evidence type="ECO:0000259" key="6">
    <source>
        <dbReference type="PROSITE" id="PS50109"/>
    </source>
</evidence>
<sequence>MPDLRRAGQRPEAQDDHTAPLDAFAHFTEASSRTTDALTLATLARNVLRTVQGDVQVTYYEQQEHRWQGRVFTEGLDEALMHTGGVAGDTPGFREPFERRQVVFFEPWDALCGSAEHTGRAVALYPFLQRGRPNALLAMAAVGRTSWTERERAVFRAVGRSLEFAFERAEQQADMEARTRQLADQTAALNVFTAFTELVAVETDVFSVSRKAYEVMDAHFAEHSSAYYEVRLGLWTALTWTENLTAEQVRMIRAGLPLDVPSFAQALLTKQPVFIDGWDATRERIENTDVFGPVCIYPLLVGEEVRGLFTVGLRVGEQWQARDHGLMRALGRSLTLALERTEQARRLEQERAAVESRNRALVAFEDLSRELTLETDPYVLVKRAQEIVLNWLPGGVATYYELEGTVFRLRTQTGSLRDARLQQTLDAGLPYASARNLQVPFETRQAYYQAQYDPDSDDLANLASHVMSSATLPVIVNGEVQGIFGIGLFGRQRRWSEVDRALLETAARSLSLALERAQSVARQEAKNAEVEARNKVLSAFEDWTRDLAVSANPSVLIQRAQAQLYDLLPIQAAVYYEREEDRWTVKSMLGEYGSDGLQRAHEQGLMHDQTGNLRVPFETGEVLYLAPYDLSTDGLAEHMTHVSATAMLPLRVGGRVQGVLGVARFEGAEWTATDRAVIETVGRSLELALDRASKAAQLEEERAKLTAQTAALATANEELEAFAYSVSHDLRTPVRHIAGFNDLLRKSFGDALDPKAARYLGVVDEAAQRMNALIDAMLNLSRTSRLPLRIGPVDLGALVWQVRQEFEPDLVARQVQWDIQPLPRVMGDQDTLRQVIQNLLSNALKYTHTRDVAVIRVWAEEREGETAVFVQDNGVGFDARYADKLFGVFQRLHRQDEFEGVGVGLANVRRIVQRHGGVVTAHSQVDEGATFGFTLPVLR</sequence>
<dbReference type="InterPro" id="IPR003661">
    <property type="entry name" value="HisK_dim/P_dom"/>
</dbReference>
<dbReference type="InterPro" id="IPR036890">
    <property type="entry name" value="HATPase_C_sf"/>
</dbReference>
<dbReference type="InterPro" id="IPR003018">
    <property type="entry name" value="GAF"/>
</dbReference>
<dbReference type="Gene3D" id="3.30.450.40">
    <property type="match status" value="3"/>
</dbReference>
<dbReference type="Gene3D" id="3.30.565.10">
    <property type="entry name" value="Histidine kinase-like ATPase, C-terminal domain"/>
    <property type="match status" value="1"/>
</dbReference>
<dbReference type="EMBL" id="JBHSEI010000005">
    <property type="protein sequence ID" value="MFC4638276.1"/>
    <property type="molecule type" value="Genomic_DNA"/>
</dbReference>
<dbReference type="SUPFAM" id="SSF55781">
    <property type="entry name" value="GAF domain-like"/>
    <property type="match status" value="4"/>
</dbReference>
<comment type="caution">
    <text evidence="7">The sequence shown here is derived from an EMBL/GenBank/DDBJ whole genome shotgun (WGS) entry which is preliminary data.</text>
</comment>
<evidence type="ECO:0000256" key="3">
    <source>
        <dbReference type="ARBA" id="ARBA00022553"/>
    </source>
</evidence>
<reference evidence="8" key="1">
    <citation type="journal article" date="2019" name="Int. J. Syst. Evol. Microbiol.">
        <title>The Global Catalogue of Microorganisms (GCM) 10K type strain sequencing project: providing services to taxonomists for standard genome sequencing and annotation.</title>
        <authorList>
            <consortium name="The Broad Institute Genomics Platform"/>
            <consortium name="The Broad Institute Genome Sequencing Center for Infectious Disease"/>
            <person name="Wu L."/>
            <person name="Ma J."/>
        </authorList>
    </citation>
    <scope>NUCLEOTIDE SEQUENCE [LARGE SCALE GENOMIC DNA]</scope>
    <source>
        <strain evidence="8">CCUG 55995</strain>
    </source>
</reference>
<keyword evidence="7" id="KW-0067">ATP-binding</keyword>
<dbReference type="Proteomes" id="UP001595952">
    <property type="component" value="Unassembled WGS sequence"/>
</dbReference>
<dbReference type="PRINTS" id="PR00344">
    <property type="entry name" value="BCTRLSENSOR"/>
</dbReference>
<dbReference type="CDD" id="cd00082">
    <property type="entry name" value="HisKA"/>
    <property type="match status" value="1"/>
</dbReference>
<evidence type="ECO:0000256" key="4">
    <source>
        <dbReference type="ARBA" id="ARBA00022679"/>
    </source>
</evidence>
<dbReference type="SMART" id="SM00065">
    <property type="entry name" value="GAF"/>
    <property type="match status" value="2"/>
</dbReference>
<dbReference type="InterPro" id="IPR003594">
    <property type="entry name" value="HATPase_dom"/>
</dbReference>
<name>A0ABV9I7G7_9DEIO</name>
<keyword evidence="8" id="KW-1185">Reference proteome</keyword>
<dbReference type="InterPro" id="IPR050351">
    <property type="entry name" value="BphY/WalK/GraS-like"/>
</dbReference>
<dbReference type="Gene3D" id="1.10.287.130">
    <property type="match status" value="1"/>
</dbReference>
<dbReference type="PROSITE" id="PS50109">
    <property type="entry name" value="HIS_KIN"/>
    <property type="match status" value="1"/>
</dbReference>
<dbReference type="SUPFAM" id="SSF47384">
    <property type="entry name" value="Homodimeric domain of signal transducing histidine kinase"/>
    <property type="match status" value="1"/>
</dbReference>
<dbReference type="SUPFAM" id="SSF55874">
    <property type="entry name" value="ATPase domain of HSP90 chaperone/DNA topoisomerase II/histidine kinase"/>
    <property type="match status" value="1"/>
</dbReference>
<dbReference type="Pfam" id="PF00512">
    <property type="entry name" value="HisKA"/>
    <property type="match status" value="1"/>
</dbReference>
<dbReference type="InterPro" id="IPR005467">
    <property type="entry name" value="His_kinase_dom"/>
</dbReference>
<evidence type="ECO:0000256" key="1">
    <source>
        <dbReference type="ARBA" id="ARBA00000085"/>
    </source>
</evidence>
<dbReference type="SMART" id="SM00388">
    <property type="entry name" value="HisKA"/>
    <property type="match status" value="1"/>
</dbReference>
<comment type="catalytic activity">
    <reaction evidence="1">
        <text>ATP + protein L-histidine = ADP + protein N-phospho-L-histidine.</text>
        <dbReference type="EC" id="2.7.13.3"/>
    </reaction>
</comment>
<keyword evidence="3" id="KW-0597">Phosphoprotein</keyword>
<organism evidence="7 8">
    <name type="scientific">Deinococcus hohokamensis</name>
    <dbReference type="NCBI Taxonomy" id="309883"/>
    <lineage>
        <taxon>Bacteria</taxon>
        <taxon>Thermotogati</taxon>
        <taxon>Deinococcota</taxon>
        <taxon>Deinococci</taxon>
        <taxon>Deinococcales</taxon>
        <taxon>Deinococcaceae</taxon>
        <taxon>Deinococcus</taxon>
    </lineage>
</organism>
<keyword evidence="7" id="KW-0547">Nucleotide-binding</keyword>
<dbReference type="EC" id="2.7.13.3" evidence="2"/>
<evidence type="ECO:0000313" key="7">
    <source>
        <dbReference type="EMBL" id="MFC4638276.1"/>
    </source>
</evidence>
<dbReference type="PANTHER" id="PTHR42878:SF15">
    <property type="entry name" value="BACTERIOPHYTOCHROME"/>
    <property type="match status" value="1"/>
</dbReference>
<dbReference type="PANTHER" id="PTHR42878">
    <property type="entry name" value="TWO-COMPONENT HISTIDINE KINASE"/>
    <property type="match status" value="1"/>
</dbReference>
<dbReference type="SMART" id="SM00387">
    <property type="entry name" value="HATPase_c"/>
    <property type="match status" value="1"/>
</dbReference>
<protein>
    <recommendedName>
        <fullName evidence="2">histidine kinase</fullName>
        <ecNumber evidence="2">2.7.13.3</ecNumber>
    </recommendedName>
</protein>
<gene>
    <name evidence="7" type="ORF">ACFO0D_07960</name>
</gene>
<dbReference type="Pfam" id="PF01590">
    <property type="entry name" value="GAF"/>
    <property type="match status" value="2"/>
</dbReference>
<dbReference type="InterPro" id="IPR029016">
    <property type="entry name" value="GAF-like_dom_sf"/>
</dbReference>
<dbReference type="InterPro" id="IPR036097">
    <property type="entry name" value="HisK_dim/P_sf"/>
</dbReference>
<accession>A0ABV9I7G7</accession>
<dbReference type="InterPro" id="IPR004358">
    <property type="entry name" value="Sig_transdc_His_kin-like_C"/>
</dbReference>
<dbReference type="GO" id="GO:0005524">
    <property type="term" value="F:ATP binding"/>
    <property type="evidence" value="ECO:0007669"/>
    <property type="project" value="UniProtKB-KW"/>
</dbReference>
<dbReference type="Pfam" id="PF02518">
    <property type="entry name" value="HATPase_c"/>
    <property type="match status" value="1"/>
</dbReference>
<keyword evidence="5" id="KW-0418">Kinase</keyword>
<proteinExistence type="predicted"/>
<keyword evidence="4" id="KW-0808">Transferase</keyword>
<dbReference type="RefSeq" id="WP_380061283.1">
    <property type="nucleotide sequence ID" value="NZ_JBHSEI010000005.1"/>
</dbReference>
<evidence type="ECO:0000256" key="5">
    <source>
        <dbReference type="ARBA" id="ARBA00022777"/>
    </source>
</evidence>